<evidence type="ECO:0000313" key="9">
    <source>
        <dbReference type="EMBL" id="BCI61150.1"/>
    </source>
</evidence>
<organism evidence="9 10">
    <name type="scientific">Solibaculum mannosilyticum</name>
    <dbReference type="NCBI Taxonomy" id="2780922"/>
    <lineage>
        <taxon>Bacteria</taxon>
        <taxon>Bacillati</taxon>
        <taxon>Bacillota</taxon>
        <taxon>Clostridia</taxon>
        <taxon>Eubacteriales</taxon>
        <taxon>Oscillospiraceae</taxon>
        <taxon>Solibaculum</taxon>
    </lineage>
</organism>
<gene>
    <name evidence="9" type="primary">manA</name>
    <name evidence="9" type="ORF">C12CBH8_17890</name>
</gene>
<keyword evidence="2 5" id="KW-0862">Zinc</keyword>
<feature type="binding site" evidence="5">
    <location>
        <position position="178"/>
    </location>
    <ligand>
        <name>Zn(2+)</name>
        <dbReference type="ChEBI" id="CHEBI:29105"/>
    </ligand>
</feature>
<dbReference type="InterPro" id="IPR046457">
    <property type="entry name" value="PMI_typeI_cat"/>
</dbReference>
<feature type="binding site" evidence="5">
    <location>
        <position position="120"/>
    </location>
    <ligand>
        <name>Zn(2+)</name>
        <dbReference type="ChEBI" id="CHEBI:29105"/>
    </ligand>
</feature>
<dbReference type="GO" id="GO:0004476">
    <property type="term" value="F:mannose-6-phosphate isomerase activity"/>
    <property type="evidence" value="ECO:0007669"/>
    <property type="project" value="InterPro"/>
</dbReference>
<evidence type="ECO:0000313" key="10">
    <source>
        <dbReference type="Proteomes" id="UP000593890"/>
    </source>
</evidence>
<dbReference type="InterPro" id="IPR014628">
    <property type="entry name" value="Man6P_isomerase_Firm_short"/>
</dbReference>
<evidence type="ECO:0000256" key="5">
    <source>
        <dbReference type="PIRSR" id="PIRSR036894-1"/>
    </source>
</evidence>
<sequence length="312" mass="34553">MFYPLKMKPVFKEMLWGGNTLRTRYGKDIPSDKTGESWEVASHPNGQSVVANGELEGLTLGEAMGEMGADLLGDQVAATCNGRFPLLVKIIDANDNLSVQVHPNDEQAAVLEKNDPGKTEMWYVLDAKPGARLIYGFNQDLTKEQFEKAIKDGKLEDVMNYVDVKEGDTFLMRSGTLHAIGAGILVAEIQQNSDTTYRVYDYNRRDAQGNLRQLHVEKALQVTKLESSVGHERIDINDGVKCEYFTTTLMKVDGSFTQEVDPNRFEMLICTEGEGEVNGVSFRPGDSFVIPAKIGSYTVTGNCSLLRSFVTC</sequence>
<feature type="domain" description="Phosphomannose isomerase type I catalytic" evidence="7">
    <location>
        <begin position="5"/>
        <end position="117"/>
    </location>
</feature>
<dbReference type="AlphaFoldDB" id="A0A7I8D2Z3"/>
<dbReference type="RefSeq" id="WP_215533076.1">
    <property type="nucleotide sequence ID" value="NZ_AP023321.1"/>
</dbReference>
<accession>A0A7I8D2Z3</accession>
<keyword evidence="9" id="KW-0413">Isomerase</keyword>
<evidence type="ECO:0000256" key="6">
    <source>
        <dbReference type="PIRSR" id="PIRSR036894-2"/>
    </source>
</evidence>
<dbReference type="GO" id="GO:0008270">
    <property type="term" value="F:zinc ion binding"/>
    <property type="evidence" value="ECO:0007669"/>
    <property type="project" value="InterPro"/>
</dbReference>
<dbReference type="CDD" id="cd07010">
    <property type="entry name" value="cupin_PMI_type_I_N_bac"/>
    <property type="match status" value="1"/>
</dbReference>
<keyword evidence="10" id="KW-1185">Reference proteome</keyword>
<comment type="cofactor">
    <cofactor evidence="5">
        <name>Zn(2+)</name>
        <dbReference type="ChEBI" id="CHEBI:29105"/>
    </cofactor>
    <text evidence="5">Binds 1 zinc ion per subunit.</text>
</comment>
<protein>
    <recommendedName>
        <fullName evidence="3">Phosphohexomutase</fullName>
    </recommendedName>
    <alternativeName>
        <fullName evidence="4">Phosphomannose isomerase</fullName>
    </alternativeName>
</protein>
<dbReference type="PANTHER" id="PTHR42742">
    <property type="entry name" value="TRANSCRIPTIONAL REPRESSOR MPRA"/>
    <property type="match status" value="1"/>
</dbReference>
<dbReference type="KEGG" id="sman:C12CBH8_17890"/>
<evidence type="ECO:0000256" key="3">
    <source>
        <dbReference type="ARBA" id="ARBA00029741"/>
    </source>
</evidence>
<evidence type="ECO:0000256" key="4">
    <source>
        <dbReference type="ARBA" id="ARBA00030762"/>
    </source>
</evidence>
<evidence type="ECO:0000259" key="8">
    <source>
        <dbReference type="Pfam" id="PF21621"/>
    </source>
</evidence>
<feature type="active site" evidence="6">
    <location>
        <position position="198"/>
    </location>
</feature>
<dbReference type="Proteomes" id="UP000593890">
    <property type="component" value="Chromosome"/>
</dbReference>
<evidence type="ECO:0000256" key="1">
    <source>
        <dbReference type="ARBA" id="ARBA00022723"/>
    </source>
</evidence>
<dbReference type="InterPro" id="IPR011051">
    <property type="entry name" value="RmlC_Cupin_sf"/>
</dbReference>
<dbReference type="EMBL" id="AP023321">
    <property type="protein sequence ID" value="BCI61150.1"/>
    <property type="molecule type" value="Genomic_DNA"/>
</dbReference>
<dbReference type="PIRSF" id="PIRSF036894">
    <property type="entry name" value="PMI_Firm_short"/>
    <property type="match status" value="1"/>
</dbReference>
<dbReference type="InterPro" id="IPR014710">
    <property type="entry name" value="RmlC-like_jellyroll"/>
</dbReference>
<dbReference type="PANTHER" id="PTHR42742:SF3">
    <property type="entry name" value="FRUCTOKINASE"/>
    <property type="match status" value="1"/>
</dbReference>
<feature type="domain" description="Mannose-6-phosphate isomerase cupin" evidence="8">
    <location>
        <begin position="240"/>
        <end position="309"/>
    </location>
</feature>
<dbReference type="Gene3D" id="2.60.120.10">
    <property type="entry name" value="Jelly Rolls"/>
    <property type="match status" value="2"/>
</dbReference>
<keyword evidence="1 5" id="KW-0479">Metal-binding</keyword>
<dbReference type="Pfam" id="PF20511">
    <property type="entry name" value="PMI_typeI_cat"/>
    <property type="match status" value="1"/>
</dbReference>
<name>A0A7I8D2Z3_9FIRM</name>
<feature type="binding site" evidence="5">
    <location>
        <position position="102"/>
    </location>
    <ligand>
        <name>Zn(2+)</name>
        <dbReference type="ChEBI" id="CHEBI:29105"/>
    </ligand>
</feature>
<dbReference type="InterPro" id="IPR049071">
    <property type="entry name" value="MPI_cupin_dom"/>
</dbReference>
<dbReference type="InterPro" id="IPR051804">
    <property type="entry name" value="Carb_Metab_Reg_Kinase/Isom"/>
</dbReference>
<evidence type="ECO:0000256" key="2">
    <source>
        <dbReference type="ARBA" id="ARBA00022833"/>
    </source>
</evidence>
<dbReference type="Pfam" id="PF21621">
    <property type="entry name" value="MPI_cupin_dom"/>
    <property type="match status" value="1"/>
</dbReference>
<evidence type="ECO:0000259" key="7">
    <source>
        <dbReference type="Pfam" id="PF20511"/>
    </source>
</evidence>
<reference evidence="10" key="1">
    <citation type="submission" date="2020-07" db="EMBL/GenBank/DDBJ databases">
        <title>Complete genome sequencing of Clostridia bacterium strain 12CBH8.</title>
        <authorList>
            <person name="Sakamoto M."/>
            <person name="Murakami T."/>
            <person name="Mori H."/>
        </authorList>
    </citation>
    <scope>NUCLEOTIDE SEQUENCE [LARGE SCALE GENOMIC DNA]</scope>
    <source>
        <strain evidence="10">12CBH8</strain>
    </source>
</reference>
<dbReference type="GO" id="GO:0005975">
    <property type="term" value="P:carbohydrate metabolic process"/>
    <property type="evidence" value="ECO:0007669"/>
    <property type="project" value="InterPro"/>
</dbReference>
<proteinExistence type="predicted"/>
<dbReference type="SUPFAM" id="SSF51182">
    <property type="entry name" value="RmlC-like cupins"/>
    <property type="match status" value="1"/>
</dbReference>